<organism evidence="1">
    <name type="scientific">bacterium 19CA06SA08-2</name>
    <dbReference type="NCBI Taxonomy" id="2920658"/>
    <lineage>
        <taxon>Bacteria</taxon>
    </lineage>
</organism>
<protein>
    <submittedName>
        <fullName evidence="1">Uncharacterized protein</fullName>
    </submittedName>
</protein>
<proteinExistence type="predicted"/>
<name>A0AAU6U8E5_UNCXX</name>
<accession>A0AAU6U8E5</accession>
<evidence type="ECO:0000313" key="1">
    <source>
        <dbReference type="EMBL" id="XAG70244.1"/>
    </source>
</evidence>
<gene>
    <name evidence="1" type="ORF">MRM75_04390</name>
</gene>
<sequence>MAHSSTGYPSSEAACYAAVKLVGVPDLSLIVSYGFEKKLWGMNLFAKDLKFIKAGDLMMSLAGGENRAPVYFRLLRRVK</sequence>
<dbReference type="EMBL" id="CP095353">
    <property type="protein sequence ID" value="XAG70244.1"/>
    <property type="molecule type" value="Genomic_DNA"/>
</dbReference>
<dbReference type="AlphaFoldDB" id="A0AAU6U8E5"/>
<reference evidence="1" key="1">
    <citation type="submission" date="2022-03" db="EMBL/GenBank/DDBJ databases">
        <title>Sea Food Isolates.</title>
        <authorList>
            <person name="Li c."/>
        </authorList>
    </citation>
    <scope>NUCLEOTIDE SEQUENCE</scope>
    <source>
        <strain evidence="1">19CA06SA08-2</strain>
    </source>
</reference>